<feature type="transmembrane region" description="Helical" evidence="1">
    <location>
        <begin position="105"/>
        <end position="128"/>
    </location>
</feature>
<keyword evidence="1" id="KW-1133">Transmembrane helix</keyword>
<feature type="transmembrane region" description="Helical" evidence="1">
    <location>
        <begin position="20"/>
        <end position="41"/>
    </location>
</feature>
<dbReference type="RefSeq" id="WP_142083952.1">
    <property type="nucleotide sequence ID" value="NZ_VFPT01000001.1"/>
</dbReference>
<keyword evidence="1" id="KW-0812">Transmembrane</keyword>
<feature type="transmembrane region" description="Helical" evidence="1">
    <location>
        <begin position="204"/>
        <end position="222"/>
    </location>
</feature>
<feature type="transmembrane region" description="Helical" evidence="1">
    <location>
        <begin position="47"/>
        <end position="67"/>
    </location>
</feature>
<feature type="transmembrane region" description="Helical" evidence="1">
    <location>
        <begin position="370"/>
        <end position="394"/>
    </location>
</feature>
<gene>
    <name evidence="2" type="ORF">BD293_3565</name>
</gene>
<feature type="transmembrane region" description="Helical" evidence="1">
    <location>
        <begin position="280"/>
        <end position="302"/>
    </location>
</feature>
<dbReference type="OrthoDB" id="7874475at2"/>
<dbReference type="Proteomes" id="UP000320582">
    <property type="component" value="Unassembled WGS sequence"/>
</dbReference>
<feature type="transmembrane region" description="Helical" evidence="1">
    <location>
        <begin position="165"/>
        <end position="183"/>
    </location>
</feature>
<dbReference type="AlphaFoldDB" id="A0A543KIG2"/>
<keyword evidence="3" id="KW-1185">Reference proteome</keyword>
<accession>A0A543KIG2</accession>
<evidence type="ECO:0000313" key="2">
    <source>
        <dbReference type="EMBL" id="TQM94875.1"/>
    </source>
</evidence>
<evidence type="ECO:0000256" key="1">
    <source>
        <dbReference type="SAM" id="Phobius"/>
    </source>
</evidence>
<proteinExistence type="predicted"/>
<keyword evidence="1" id="KW-0472">Membrane</keyword>
<comment type="caution">
    <text evidence="2">The sequence shown here is derived from an EMBL/GenBank/DDBJ whole genome shotgun (WGS) entry which is preliminary data.</text>
</comment>
<feature type="transmembrane region" description="Helical" evidence="1">
    <location>
        <begin position="140"/>
        <end position="159"/>
    </location>
</feature>
<feature type="transmembrane region" description="Helical" evidence="1">
    <location>
        <begin position="79"/>
        <end position="99"/>
    </location>
</feature>
<reference evidence="2 3" key="1">
    <citation type="submission" date="2019-06" db="EMBL/GenBank/DDBJ databases">
        <title>Genomic Encyclopedia of Archaeal and Bacterial Type Strains, Phase II (KMG-II): from individual species to whole genera.</title>
        <authorList>
            <person name="Goeker M."/>
        </authorList>
    </citation>
    <scope>NUCLEOTIDE SEQUENCE [LARGE SCALE GENOMIC DNA]</scope>
    <source>
        <strain evidence="2 3">DSM 18423</strain>
    </source>
</reference>
<name>A0A543KIG2_9RHOB</name>
<organism evidence="2 3">
    <name type="scientific">Roseinatronobacter monicus</name>
    <dbReference type="NCBI Taxonomy" id="393481"/>
    <lineage>
        <taxon>Bacteria</taxon>
        <taxon>Pseudomonadati</taxon>
        <taxon>Pseudomonadota</taxon>
        <taxon>Alphaproteobacteria</taxon>
        <taxon>Rhodobacterales</taxon>
        <taxon>Paracoccaceae</taxon>
        <taxon>Roseinatronobacter</taxon>
    </lineage>
</organism>
<dbReference type="EMBL" id="VFPT01000001">
    <property type="protein sequence ID" value="TQM94875.1"/>
    <property type="molecule type" value="Genomic_DNA"/>
</dbReference>
<feature type="transmembrane region" description="Helical" evidence="1">
    <location>
        <begin position="242"/>
        <end position="260"/>
    </location>
</feature>
<protein>
    <recommendedName>
        <fullName evidence="4">O-antigen/teichoic acid export membrane protein</fullName>
    </recommendedName>
</protein>
<feature type="transmembrane region" description="Helical" evidence="1">
    <location>
        <begin position="340"/>
        <end position="358"/>
    </location>
</feature>
<sequence>MRTSLLVIAQYSLIKVTPGVFNLALIPFLMTTLGVASYGVYSLWLGYAMLVGNVVGGVVAQPMYRHLPSRPDEKDKYHIFSLGAAGLAAVICLILLLNFGAPVRLAVGFSIFALGTVLAATVTVGFIIEKKVMRFAVFEALRIFIIVAVLAYPMLSNAALGLETIIFALALSNLVPLLVLAGRPRLVIPDRAWFRRSLSFGSKSAIWMLLAGLPIVGAKTILIDDMSPEAFGSYAGLADLTYRAFAMFNAVLMMWAFPKLSRHFDRDEIPAAQAVLWQTFTLYAAGGSVIGLGLLGAIWLDLLRIDTLPGAALAVMVVAAASFLWHAMSISHKVLEMRLMTVRMVWFMILGVAVFYALGFGALNLPGVDVFYAVNLTLIGIALSYIATCLRYGLKS</sequence>
<feature type="transmembrane region" description="Helical" evidence="1">
    <location>
        <begin position="308"/>
        <end position="328"/>
    </location>
</feature>
<evidence type="ECO:0008006" key="4">
    <source>
        <dbReference type="Google" id="ProtNLM"/>
    </source>
</evidence>
<evidence type="ECO:0000313" key="3">
    <source>
        <dbReference type="Proteomes" id="UP000320582"/>
    </source>
</evidence>